<dbReference type="Proteomes" id="UP001597469">
    <property type="component" value="Unassembled WGS sequence"/>
</dbReference>
<name>A0ABW5LWI5_9BACT</name>
<dbReference type="InterPro" id="IPR032807">
    <property type="entry name" value="GNVR"/>
</dbReference>
<accession>A0ABW5LWI5</accession>
<keyword evidence="4" id="KW-1133">Transmembrane helix</keyword>
<keyword evidence="3" id="KW-0175">Coiled coil</keyword>
<dbReference type="SUPFAM" id="SSF52540">
    <property type="entry name" value="P-loop containing nucleoside triphosphate hydrolases"/>
    <property type="match status" value="1"/>
</dbReference>
<gene>
    <name evidence="6" type="ORF">ACFSUS_00745</name>
</gene>
<evidence type="ECO:0000256" key="3">
    <source>
        <dbReference type="SAM" id="Coils"/>
    </source>
</evidence>
<evidence type="ECO:0000256" key="2">
    <source>
        <dbReference type="ARBA" id="ARBA00022840"/>
    </source>
</evidence>
<dbReference type="PANTHER" id="PTHR32309">
    <property type="entry name" value="TYROSINE-PROTEIN KINASE"/>
    <property type="match status" value="1"/>
</dbReference>
<dbReference type="InterPro" id="IPR050445">
    <property type="entry name" value="Bact_polysacc_biosynth/exp"/>
</dbReference>
<keyword evidence="4" id="KW-0472">Membrane</keyword>
<sequence length="765" mass="85554">MATKSVSSYVPYQVIEPATPNIQAHLLPYLRSWPWYLLCLSLALTGGYVYLLYKQPIYRIQASLMLQDEKKGNTQTNPLKELDVYTPKKVIENELEVLHSSTLMSRVVETLHLEARYYRNTKYGKREIYSQSPIVVLIEEGNEDLYKKPLEITFLGDKAVSVNGRRIPLNQSVWTPYGKLRLLTRKPVSASTEPLVVEVMPRTAAVNSYLGKLKAEPTSKTSTVVHLTLDDAVPEKGEAVLNQLINEYNLAAVADKNKVASSTMKFINERLRIVQGELASVEKNVESYKANQGITDLSEQSKSFLQTTQQNDAQLNQVKIRLASLNNLEEFISQQADKRGSTPATIGLDDPVLLGQISKLSELELERDQLAQTTPEENPIIQSIDKKIQATKNNIRQNVRTMKSMLTSSREHYVAENQKLEKVIRTIPQQERSLMDKTRQQTIKNDLYTYLLQKREEMAVTFAASIADTRTIDAAESSSGPIKPVPVVIYALFGLVGLLIPTATIAGKTAMNTRVMRRGDVEGITQVPILGEVMSKRQRDVLVVAPNSRSVIAEQIRSIRTNLHIGRNEINDSQVMLFTSSISGEGKSFLAQNLGASLALLRQPTVILEMDLRMPKLHQVFNVDNSVGISNFLNDEASLADILKPIPGYPNYFLIPSGPLPPDPSELLSGPKLKELIQGLRENFRYVIVDAPPIGIVTDAQLIAPYADATLFVVRHGVTPKNCLKILNTLHLEQRFQNLNIILNAVGGSDAYHFNNNYKNSYSYK</sequence>
<dbReference type="RefSeq" id="WP_381517680.1">
    <property type="nucleotide sequence ID" value="NZ_JBHULN010000001.1"/>
</dbReference>
<evidence type="ECO:0000259" key="5">
    <source>
        <dbReference type="Pfam" id="PF13807"/>
    </source>
</evidence>
<keyword evidence="1" id="KW-0547">Nucleotide-binding</keyword>
<feature type="transmembrane region" description="Helical" evidence="4">
    <location>
        <begin position="33"/>
        <end position="53"/>
    </location>
</feature>
<reference evidence="7" key="1">
    <citation type="journal article" date="2019" name="Int. J. Syst. Evol. Microbiol.">
        <title>The Global Catalogue of Microorganisms (GCM) 10K type strain sequencing project: providing services to taxonomists for standard genome sequencing and annotation.</title>
        <authorList>
            <consortium name="The Broad Institute Genomics Platform"/>
            <consortium name="The Broad Institute Genome Sequencing Center for Infectious Disease"/>
            <person name="Wu L."/>
            <person name="Ma J."/>
        </authorList>
    </citation>
    <scope>NUCLEOTIDE SEQUENCE [LARGE SCALE GENOMIC DNA]</scope>
    <source>
        <strain evidence="7">KCTC 42805</strain>
    </source>
</reference>
<proteinExistence type="predicted"/>
<dbReference type="PANTHER" id="PTHR32309:SF13">
    <property type="entry name" value="FERRIC ENTEROBACTIN TRANSPORT PROTEIN FEPE"/>
    <property type="match status" value="1"/>
</dbReference>
<dbReference type="Pfam" id="PF13807">
    <property type="entry name" value="GNVR"/>
    <property type="match status" value="1"/>
</dbReference>
<dbReference type="InterPro" id="IPR005702">
    <property type="entry name" value="Wzc-like_C"/>
</dbReference>
<dbReference type="Gene3D" id="3.40.50.300">
    <property type="entry name" value="P-loop containing nucleotide triphosphate hydrolases"/>
    <property type="match status" value="1"/>
</dbReference>
<organism evidence="6 7">
    <name type="scientific">Spirosoma soli</name>
    <dbReference type="NCBI Taxonomy" id="1770529"/>
    <lineage>
        <taxon>Bacteria</taxon>
        <taxon>Pseudomonadati</taxon>
        <taxon>Bacteroidota</taxon>
        <taxon>Cytophagia</taxon>
        <taxon>Cytophagales</taxon>
        <taxon>Cytophagaceae</taxon>
        <taxon>Spirosoma</taxon>
    </lineage>
</organism>
<feature type="transmembrane region" description="Helical" evidence="4">
    <location>
        <begin position="487"/>
        <end position="507"/>
    </location>
</feature>
<protein>
    <submittedName>
        <fullName evidence="6">GumC family protein</fullName>
    </submittedName>
</protein>
<dbReference type="CDD" id="cd05387">
    <property type="entry name" value="BY-kinase"/>
    <property type="match status" value="1"/>
</dbReference>
<keyword evidence="4" id="KW-0812">Transmembrane</keyword>
<dbReference type="InterPro" id="IPR027417">
    <property type="entry name" value="P-loop_NTPase"/>
</dbReference>
<keyword evidence="2" id="KW-0067">ATP-binding</keyword>
<dbReference type="EMBL" id="JBHULN010000001">
    <property type="protein sequence ID" value="MFD2569138.1"/>
    <property type="molecule type" value="Genomic_DNA"/>
</dbReference>
<evidence type="ECO:0000256" key="4">
    <source>
        <dbReference type="SAM" id="Phobius"/>
    </source>
</evidence>
<comment type="caution">
    <text evidence="6">The sequence shown here is derived from an EMBL/GenBank/DDBJ whole genome shotgun (WGS) entry which is preliminary data.</text>
</comment>
<evidence type="ECO:0000313" key="7">
    <source>
        <dbReference type="Proteomes" id="UP001597469"/>
    </source>
</evidence>
<feature type="domain" description="Tyrosine-protein kinase G-rich" evidence="5">
    <location>
        <begin position="433"/>
        <end position="507"/>
    </location>
</feature>
<evidence type="ECO:0000256" key="1">
    <source>
        <dbReference type="ARBA" id="ARBA00022741"/>
    </source>
</evidence>
<evidence type="ECO:0000313" key="6">
    <source>
        <dbReference type="EMBL" id="MFD2569138.1"/>
    </source>
</evidence>
<feature type="coiled-coil region" evidence="3">
    <location>
        <begin position="264"/>
        <end position="291"/>
    </location>
</feature>
<keyword evidence="7" id="KW-1185">Reference proteome</keyword>
<dbReference type="NCBIfam" id="TIGR01007">
    <property type="entry name" value="eps_fam"/>
    <property type="match status" value="1"/>
</dbReference>